<accession>A0A835IDS8</accession>
<dbReference type="GO" id="GO:0003723">
    <property type="term" value="F:RNA binding"/>
    <property type="evidence" value="ECO:0007669"/>
    <property type="project" value="UniProtKB-UniRule"/>
</dbReference>
<dbReference type="OrthoDB" id="1749473at2759"/>
<name>A0A835IDS8_9MAGN</name>
<evidence type="ECO:0000313" key="5">
    <source>
        <dbReference type="Proteomes" id="UP000631114"/>
    </source>
</evidence>
<reference evidence="4 5" key="1">
    <citation type="submission" date="2020-10" db="EMBL/GenBank/DDBJ databases">
        <title>The Coptis chinensis genome and diversification of protoberbering-type alkaloids.</title>
        <authorList>
            <person name="Wang B."/>
            <person name="Shu S."/>
            <person name="Song C."/>
            <person name="Liu Y."/>
        </authorList>
    </citation>
    <scope>NUCLEOTIDE SEQUENCE [LARGE SCALE GENOMIC DNA]</scope>
    <source>
        <strain evidence="4">HL-2020</strain>
        <tissue evidence="4">Leaf</tissue>
    </source>
</reference>
<comment type="caution">
    <text evidence="4">The sequence shown here is derived from an EMBL/GenBank/DDBJ whole genome shotgun (WGS) entry which is preliminary data.</text>
</comment>
<dbReference type="EMBL" id="JADFTS010000003">
    <property type="protein sequence ID" value="KAF9613933.1"/>
    <property type="molecule type" value="Genomic_DNA"/>
</dbReference>
<proteinExistence type="predicted"/>
<dbReference type="CDD" id="cd12408">
    <property type="entry name" value="RRM_eIF3G_like"/>
    <property type="match status" value="1"/>
</dbReference>
<evidence type="ECO:0000256" key="2">
    <source>
        <dbReference type="PROSITE-ProRule" id="PRU00176"/>
    </source>
</evidence>
<dbReference type="InterPro" id="IPR038765">
    <property type="entry name" value="Papain-like_cys_pep_sf"/>
</dbReference>
<dbReference type="SMART" id="SM00360">
    <property type="entry name" value="RRM"/>
    <property type="match status" value="1"/>
</dbReference>
<dbReference type="AlphaFoldDB" id="A0A835IDS8"/>
<dbReference type="PANTHER" id="PTHR23189">
    <property type="entry name" value="RNA RECOGNITION MOTIF-CONTAINING"/>
    <property type="match status" value="1"/>
</dbReference>
<keyword evidence="1 2" id="KW-0694">RNA-binding</keyword>
<evidence type="ECO:0000256" key="1">
    <source>
        <dbReference type="ARBA" id="ARBA00022884"/>
    </source>
</evidence>
<sequence length="343" mass="39103">MEAFVDEKAVRVENVFLDFLKKRYEQEDAHEFLQCLLDKLDSCSIVDVSAKDEESASYVQDSSLVNKIFGGRVQSKRSADLPRSSFVRDQNAMNTFEQHVAESERKANVSMSSWRSIGHGLRSKSNILQPSSLVESHTINMNGAQHKNSLFSSSLSELFHKKLLVSRSFIGFGVESYYHTGFGVLWPQQYGDIRGLYTSCKHCGFVMIAYFDIRAARNAMRALQNKPLRRKKLDIHYSIPKDTRELDLQDLFNTFGHVSRVYIAYDHKTGISRGFGFVNFVHKDDAKNAIAKLNGYGYDNLILRVEWVRQEQTWIVNVTTSHLKLGPILTSCASLMCRVALIH</sequence>
<dbReference type="SUPFAM" id="SSF54001">
    <property type="entry name" value="Cysteine proteinases"/>
    <property type="match status" value="1"/>
</dbReference>
<dbReference type="PROSITE" id="PS50102">
    <property type="entry name" value="RRM"/>
    <property type="match status" value="1"/>
</dbReference>
<protein>
    <recommendedName>
        <fullName evidence="3">RRM domain-containing protein</fullName>
    </recommendedName>
</protein>
<evidence type="ECO:0000313" key="4">
    <source>
        <dbReference type="EMBL" id="KAF9613933.1"/>
    </source>
</evidence>
<dbReference type="Pfam" id="PF00076">
    <property type="entry name" value="RRM_1"/>
    <property type="match status" value="1"/>
</dbReference>
<dbReference type="Gene3D" id="3.90.70.10">
    <property type="entry name" value="Cysteine proteinases"/>
    <property type="match status" value="1"/>
</dbReference>
<feature type="domain" description="RRM" evidence="3">
    <location>
        <begin position="238"/>
        <end position="310"/>
    </location>
</feature>
<organism evidence="4 5">
    <name type="scientific">Coptis chinensis</name>
    <dbReference type="NCBI Taxonomy" id="261450"/>
    <lineage>
        <taxon>Eukaryota</taxon>
        <taxon>Viridiplantae</taxon>
        <taxon>Streptophyta</taxon>
        <taxon>Embryophyta</taxon>
        <taxon>Tracheophyta</taxon>
        <taxon>Spermatophyta</taxon>
        <taxon>Magnoliopsida</taxon>
        <taxon>Ranunculales</taxon>
        <taxon>Ranunculaceae</taxon>
        <taxon>Coptidoideae</taxon>
        <taxon>Coptis</taxon>
    </lineage>
</organism>
<dbReference type="InterPro" id="IPR034240">
    <property type="entry name" value="eIF3G_RRM"/>
</dbReference>
<gene>
    <name evidence="4" type="ORF">IFM89_013180</name>
</gene>
<dbReference type="Gene3D" id="3.30.70.330">
    <property type="match status" value="2"/>
</dbReference>
<dbReference type="InterPro" id="IPR000504">
    <property type="entry name" value="RRM_dom"/>
</dbReference>
<evidence type="ECO:0000259" key="3">
    <source>
        <dbReference type="PROSITE" id="PS50102"/>
    </source>
</evidence>
<keyword evidence="5" id="KW-1185">Reference proteome</keyword>
<dbReference type="Proteomes" id="UP000631114">
    <property type="component" value="Unassembled WGS sequence"/>
</dbReference>
<dbReference type="InterPro" id="IPR012677">
    <property type="entry name" value="Nucleotide-bd_a/b_plait_sf"/>
</dbReference>
<dbReference type="InterPro" id="IPR035979">
    <property type="entry name" value="RBD_domain_sf"/>
</dbReference>
<dbReference type="SUPFAM" id="SSF54928">
    <property type="entry name" value="RNA-binding domain, RBD"/>
    <property type="match status" value="2"/>
</dbReference>